<keyword evidence="9" id="KW-0862">Zinc</keyword>
<evidence type="ECO:0000256" key="8">
    <source>
        <dbReference type="ARBA" id="ARBA00022786"/>
    </source>
</evidence>
<evidence type="ECO:0000256" key="5">
    <source>
        <dbReference type="ARBA" id="ARBA00022692"/>
    </source>
</evidence>
<keyword evidence="10 12" id="KW-1133">Transmembrane helix</keyword>
<evidence type="ECO:0000256" key="12">
    <source>
        <dbReference type="SAM" id="Phobius"/>
    </source>
</evidence>
<keyword evidence="8" id="KW-0833">Ubl conjugation pathway</keyword>
<feature type="domain" description="E3 Ubiquitin ligase MUL1-like" evidence="13">
    <location>
        <begin position="91"/>
        <end position="249"/>
    </location>
</feature>
<dbReference type="EMBL" id="CP031310">
    <property type="protein sequence ID" value="QCC50378.1"/>
    <property type="molecule type" value="Genomic_DNA"/>
</dbReference>
<sequence length="257" mass="27764">MIERLFISGFGAVFVVVGLLLVNKGRTQRAQSKRIAETETTPIREIRPGTVEIKGVSRSIEGESLLNSPITRTESLATYVEVEEYESSGDGGGSWNTKYADTTAVPFLVDDGTGEVQVELASDGHLNVETTQTKVGAGDEPPEMITRFLDREGAIDHASRGSIGPLSYGDRRRYSEGVIEPGEEIYVLGTAREERAGWGERDYVIDEPTQSGDFILSDKSERELISEGKRAGLVYFAFGGISTLVGLAVAVGPWVAG</sequence>
<evidence type="ECO:0000256" key="3">
    <source>
        <dbReference type="ARBA" id="ARBA00012483"/>
    </source>
</evidence>
<evidence type="ECO:0000256" key="11">
    <source>
        <dbReference type="ARBA" id="ARBA00023136"/>
    </source>
</evidence>
<dbReference type="GO" id="GO:0061630">
    <property type="term" value="F:ubiquitin protein ligase activity"/>
    <property type="evidence" value="ECO:0007669"/>
    <property type="project" value="UniProtKB-EC"/>
</dbReference>
<dbReference type="GeneID" id="39846922"/>
<dbReference type="GO" id="GO:0016567">
    <property type="term" value="P:protein ubiquitination"/>
    <property type="evidence" value="ECO:0007669"/>
    <property type="project" value="InterPro"/>
</dbReference>
<dbReference type="OrthoDB" id="170690at2157"/>
<protein>
    <recommendedName>
        <fullName evidence="3">RING-type E3 ubiquitin transferase</fullName>
        <ecNumber evidence="3">2.3.2.27</ecNumber>
    </recommendedName>
</protein>
<dbReference type="RefSeq" id="WP_049993825.1">
    <property type="nucleotide sequence ID" value="NZ_CP031310.1"/>
</dbReference>
<evidence type="ECO:0000256" key="1">
    <source>
        <dbReference type="ARBA" id="ARBA00000900"/>
    </source>
</evidence>
<proteinExistence type="predicted"/>
<evidence type="ECO:0000256" key="7">
    <source>
        <dbReference type="ARBA" id="ARBA00022771"/>
    </source>
</evidence>
<comment type="catalytic activity">
    <reaction evidence="1">
        <text>S-ubiquitinyl-[E2 ubiquitin-conjugating enzyme]-L-cysteine + [acceptor protein]-L-lysine = [E2 ubiquitin-conjugating enzyme]-L-cysteine + N(6)-ubiquitinyl-[acceptor protein]-L-lysine.</text>
        <dbReference type="EC" id="2.3.2.27"/>
    </reaction>
</comment>
<evidence type="ECO:0000256" key="2">
    <source>
        <dbReference type="ARBA" id="ARBA00004141"/>
    </source>
</evidence>
<dbReference type="GO" id="GO:0008270">
    <property type="term" value="F:zinc ion binding"/>
    <property type="evidence" value="ECO:0007669"/>
    <property type="project" value="UniProtKB-KW"/>
</dbReference>
<dbReference type="Proteomes" id="UP000296706">
    <property type="component" value="Chromosome"/>
</dbReference>
<accession>A0A4D6HB46</accession>
<comment type="subcellular location">
    <subcellularLocation>
        <location evidence="2">Membrane</location>
        <topology evidence="2">Multi-pass membrane protein</topology>
    </subcellularLocation>
</comment>
<keyword evidence="7" id="KW-0863">Zinc-finger</keyword>
<organism evidence="14 15">
    <name type="scientific">Halapricum salinum</name>
    <dbReference type="NCBI Taxonomy" id="1457250"/>
    <lineage>
        <taxon>Archaea</taxon>
        <taxon>Methanobacteriati</taxon>
        <taxon>Methanobacteriota</taxon>
        <taxon>Stenosarchaea group</taxon>
        <taxon>Halobacteria</taxon>
        <taxon>Halobacteriales</taxon>
        <taxon>Haloarculaceae</taxon>
        <taxon>Halapricum</taxon>
    </lineage>
</organism>
<evidence type="ECO:0000256" key="10">
    <source>
        <dbReference type="ARBA" id="ARBA00022989"/>
    </source>
</evidence>
<keyword evidence="6" id="KW-0479">Metal-binding</keyword>
<evidence type="ECO:0000259" key="13">
    <source>
        <dbReference type="Pfam" id="PF12483"/>
    </source>
</evidence>
<name>A0A4D6HB46_9EURY</name>
<evidence type="ECO:0000256" key="6">
    <source>
        <dbReference type="ARBA" id="ARBA00022723"/>
    </source>
</evidence>
<evidence type="ECO:0000313" key="14">
    <source>
        <dbReference type="EMBL" id="QCC50378.1"/>
    </source>
</evidence>
<keyword evidence="15" id="KW-1185">Reference proteome</keyword>
<dbReference type="KEGG" id="hsn:DV733_03615"/>
<dbReference type="EC" id="2.3.2.27" evidence="3"/>
<evidence type="ECO:0000256" key="4">
    <source>
        <dbReference type="ARBA" id="ARBA00022679"/>
    </source>
</evidence>
<dbReference type="AlphaFoldDB" id="A0A4D6HB46"/>
<reference evidence="14 15" key="1">
    <citation type="journal article" date="2019" name="Nat. Commun.">
        <title>A new type of DNA phosphorothioation-based antiviral system in archaea.</title>
        <authorList>
            <person name="Xiong L."/>
            <person name="Liu S."/>
            <person name="Chen S."/>
            <person name="Xiao Y."/>
            <person name="Zhu B."/>
            <person name="Gao Y."/>
            <person name="Zhang Y."/>
            <person name="Chen B."/>
            <person name="Luo J."/>
            <person name="Deng Z."/>
            <person name="Chen X."/>
            <person name="Wang L."/>
            <person name="Chen S."/>
        </authorList>
    </citation>
    <scope>NUCLEOTIDE SEQUENCE [LARGE SCALE GENOMIC DNA]</scope>
    <source>
        <strain evidence="14 15">CBA1105</strain>
    </source>
</reference>
<feature type="transmembrane region" description="Helical" evidence="12">
    <location>
        <begin position="6"/>
        <end position="23"/>
    </location>
</feature>
<evidence type="ECO:0000256" key="9">
    <source>
        <dbReference type="ARBA" id="ARBA00022833"/>
    </source>
</evidence>
<dbReference type="Pfam" id="PF12483">
    <property type="entry name" value="GIDE"/>
    <property type="match status" value="1"/>
</dbReference>
<keyword evidence="4" id="KW-0808">Transferase</keyword>
<gene>
    <name evidence="14" type="ORF">DV733_03615</name>
</gene>
<keyword evidence="11 12" id="KW-0472">Membrane</keyword>
<evidence type="ECO:0000313" key="15">
    <source>
        <dbReference type="Proteomes" id="UP000296706"/>
    </source>
</evidence>
<dbReference type="InterPro" id="IPR022170">
    <property type="entry name" value="MUL1-like"/>
</dbReference>
<feature type="transmembrane region" description="Helical" evidence="12">
    <location>
        <begin position="232"/>
        <end position="256"/>
    </location>
</feature>
<dbReference type="GO" id="GO:0016020">
    <property type="term" value="C:membrane"/>
    <property type="evidence" value="ECO:0007669"/>
    <property type="project" value="UniProtKB-SubCell"/>
</dbReference>
<keyword evidence="5 12" id="KW-0812">Transmembrane</keyword>